<organism evidence="1 2">
    <name type="scientific">Rodentibacter pneumotropicus</name>
    <dbReference type="NCBI Taxonomy" id="758"/>
    <lineage>
        <taxon>Bacteria</taxon>
        <taxon>Pseudomonadati</taxon>
        <taxon>Pseudomonadota</taxon>
        <taxon>Gammaproteobacteria</taxon>
        <taxon>Pasteurellales</taxon>
        <taxon>Pasteurellaceae</taxon>
        <taxon>Rodentibacter</taxon>
    </lineage>
</organism>
<protein>
    <submittedName>
        <fullName evidence="1">Phosphoribosylglycinamide formyltransferase</fullName>
    </submittedName>
</protein>
<gene>
    <name evidence="1" type="ORF">D3M78_09835</name>
</gene>
<feature type="non-terminal residue" evidence="1">
    <location>
        <position position="1"/>
    </location>
</feature>
<proteinExistence type="predicted"/>
<dbReference type="Proteomes" id="UP000306758">
    <property type="component" value="Unassembled WGS sequence"/>
</dbReference>
<name>A0A4S2PUA7_9PAST</name>
<accession>A0A4S2PUA7</accession>
<evidence type="ECO:0000313" key="1">
    <source>
        <dbReference type="EMBL" id="THA07125.1"/>
    </source>
</evidence>
<keyword evidence="1" id="KW-0808">Transferase</keyword>
<comment type="caution">
    <text evidence="1">The sequence shown here is derived from an EMBL/GenBank/DDBJ whole genome shotgun (WGS) entry which is preliminary data.</text>
</comment>
<evidence type="ECO:0000313" key="2">
    <source>
        <dbReference type="Proteomes" id="UP000306758"/>
    </source>
</evidence>
<reference evidence="1 2" key="1">
    <citation type="journal article" date="2019" name="Vet. Microbiol.">
        <title>Development of multi locus sequence typing (MLST) of Rodentibacter pneumotropicus.</title>
        <authorList>
            <person name="Adhikary S."/>
            <person name="Bisgaard M."/>
            <person name="Boot R."/>
            <person name="Benga L."/>
            <person name="Nicklas W."/>
            <person name="Christensen H."/>
        </authorList>
    </citation>
    <scope>NUCLEOTIDE SEQUENCE [LARGE SCALE GENOMIC DNA]</scope>
    <source>
        <strain evidence="1 2">Ac84</strain>
    </source>
</reference>
<dbReference type="AlphaFoldDB" id="A0A4S2PUA7"/>
<sequence length="22" mass="2603">DISVEKALEKVKRAYEQLEIKL</sequence>
<dbReference type="GO" id="GO:0016740">
    <property type="term" value="F:transferase activity"/>
    <property type="evidence" value="ECO:0007669"/>
    <property type="project" value="UniProtKB-KW"/>
</dbReference>
<dbReference type="EMBL" id="QXNI01000066">
    <property type="protein sequence ID" value="THA07125.1"/>
    <property type="molecule type" value="Genomic_DNA"/>
</dbReference>